<dbReference type="PIRSF" id="PIRSF039123">
    <property type="entry name" value="Diphthamide_synthase"/>
    <property type="match status" value="1"/>
</dbReference>
<feature type="domain" description="Diphthamide synthase" evidence="10">
    <location>
        <begin position="1"/>
        <end position="233"/>
    </location>
</feature>
<dbReference type="InterPro" id="IPR030662">
    <property type="entry name" value="DPH6/MJ0570"/>
</dbReference>
<evidence type="ECO:0000256" key="5">
    <source>
        <dbReference type="ARBA" id="ARBA00022741"/>
    </source>
</evidence>
<evidence type="ECO:0000256" key="8">
    <source>
        <dbReference type="ARBA" id="ARBA00031552"/>
    </source>
</evidence>
<dbReference type="VEuPathDB" id="PlasmoDB:PmUG01_14056800"/>
<gene>
    <name evidence="11" type="primary">DPH6</name>
    <name evidence="11" type="ORF">PMLGA01_140040400</name>
</gene>
<dbReference type="GO" id="GO:0017183">
    <property type="term" value="P:protein histidyl modification to diphthamide"/>
    <property type="evidence" value="ECO:0007669"/>
    <property type="project" value="TreeGrafter"/>
</dbReference>
<protein>
    <recommendedName>
        <fullName evidence="3">Diphthine--ammonia ligase</fullName>
        <ecNumber evidence="2">6.3.1.14</ecNumber>
    </recommendedName>
    <alternativeName>
        <fullName evidence="7">Diphthamide synthase</fullName>
    </alternativeName>
    <alternativeName>
        <fullName evidence="8">Diphthamide synthetase</fullName>
    </alternativeName>
</protein>
<proteinExistence type="predicted"/>
<dbReference type="FunFam" id="3.40.50.620:FF:000145">
    <property type="entry name" value="ATP-binding domain containing protein"/>
    <property type="match status" value="1"/>
</dbReference>
<evidence type="ECO:0000256" key="3">
    <source>
        <dbReference type="ARBA" id="ARBA00018426"/>
    </source>
</evidence>
<dbReference type="Gene3D" id="3.90.1490.10">
    <property type="entry name" value="putative n-type atp pyrophosphatase, domain 2"/>
    <property type="match status" value="1"/>
</dbReference>
<dbReference type="AlphaFoldDB" id="A0A1C3L2Z6"/>
<dbReference type="EMBL" id="LT594502">
    <property type="protein sequence ID" value="SBT80904.1"/>
    <property type="molecule type" value="Genomic_DNA"/>
</dbReference>
<dbReference type="Proteomes" id="UP000219799">
    <property type="component" value="Chromosome 14"/>
</dbReference>
<accession>A0A1C3L2Z6</accession>
<dbReference type="GO" id="GO:0017178">
    <property type="term" value="F:diphthine-ammonia ligase activity"/>
    <property type="evidence" value="ECO:0007669"/>
    <property type="project" value="UniProtKB-EC"/>
</dbReference>
<reference evidence="11 12" key="1">
    <citation type="submission" date="2016-06" db="EMBL/GenBank/DDBJ databases">
        <authorList>
            <consortium name="Pathogen Informatics"/>
        </authorList>
    </citation>
    <scope>NUCLEOTIDE SEQUENCE [LARGE SCALE GENOMIC DNA]</scope>
    <source>
        <strain evidence="11">PmlGA01</strain>
    </source>
</reference>
<organism evidence="11 12">
    <name type="scientific">Plasmodium malariae</name>
    <dbReference type="NCBI Taxonomy" id="5858"/>
    <lineage>
        <taxon>Eukaryota</taxon>
        <taxon>Sar</taxon>
        <taxon>Alveolata</taxon>
        <taxon>Apicomplexa</taxon>
        <taxon>Aconoidasida</taxon>
        <taxon>Haemosporida</taxon>
        <taxon>Plasmodiidae</taxon>
        <taxon>Plasmodium</taxon>
        <taxon>Plasmodium (Plasmodium)</taxon>
    </lineage>
</organism>
<dbReference type="PANTHER" id="PTHR12196:SF2">
    <property type="entry name" value="DIPHTHINE--AMMONIA LIGASE"/>
    <property type="match status" value="1"/>
</dbReference>
<comment type="pathway">
    <text evidence="1">Protein modification; peptidyl-diphthamide biosynthesis.</text>
</comment>
<dbReference type="NCBIfam" id="TIGR00290">
    <property type="entry name" value="MJ0570_dom"/>
    <property type="match status" value="1"/>
</dbReference>
<evidence type="ECO:0000313" key="11">
    <source>
        <dbReference type="EMBL" id="SBT80904.1"/>
    </source>
</evidence>
<dbReference type="FunFam" id="3.90.1490.10:FF:000001">
    <property type="entry name" value="Diphthine--ammonia ligase"/>
    <property type="match status" value="1"/>
</dbReference>
<keyword evidence="5" id="KW-0547">Nucleotide-binding</keyword>
<sequence length="247" mass="28540">MNIVGLISGGKDSLQNLIYCSKYGHNIILLAHLLPYENQNETDSYMYQSVGFELVQSIAKCLEKPLIQHQIKRKAVNTDLLYTYDSNDEVEDLYELLLEAKTKFPSINAVSCGAIKSNYQKKRLEHVCERLNLQILAYLWEKDQKELLQNMISDGMEAIIVKTAAYGLNKEHVGKSIKEMYEYLKMMNTKYGLNICGEGGEYETCTLDCSLYKYKIVIEEYEVIQHTDDSVCPVFLFKPLKWKLEKK</sequence>
<comment type="catalytic activity">
    <reaction evidence="9">
        <text>diphthine-[translation elongation factor 2] + NH4(+) + ATP = diphthamide-[translation elongation factor 2] + AMP + diphosphate + H(+)</text>
        <dbReference type="Rhea" id="RHEA:19753"/>
        <dbReference type="Rhea" id="RHEA-COMP:10172"/>
        <dbReference type="Rhea" id="RHEA-COMP:10174"/>
        <dbReference type="ChEBI" id="CHEBI:15378"/>
        <dbReference type="ChEBI" id="CHEBI:16692"/>
        <dbReference type="ChEBI" id="CHEBI:28938"/>
        <dbReference type="ChEBI" id="CHEBI:30616"/>
        <dbReference type="ChEBI" id="CHEBI:33019"/>
        <dbReference type="ChEBI" id="CHEBI:82696"/>
        <dbReference type="ChEBI" id="CHEBI:456215"/>
        <dbReference type="EC" id="6.3.1.14"/>
    </reaction>
</comment>
<evidence type="ECO:0000313" key="12">
    <source>
        <dbReference type="Proteomes" id="UP000219799"/>
    </source>
</evidence>
<evidence type="ECO:0000256" key="4">
    <source>
        <dbReference type="ARBA" id="ARBA00022598"/>
    </source>
</evidence>
<keyword evidence="6" id="KW-0067">ATP-binding</keyword>
<evidence type="ECO:0000256" key="9">
    <source>
        <dbReference type="ARBA" id="ARBA00048108"/>
    </source>
</evidence>
<dbReference type="InterPro" id="IPR014729">
    <property type="entry name" value="Rossmann-like_a/b/a_fold"/>
</dbReference>
<evidence type="ECO:0000256" key="2">
    <source>
        <dbReference type="ARBA" id="ARBA00012089"/>
    </source>
</evidence>
<dbReference type="GO" id="GO:0005524">
    <property type="term" value="F:ATP binding"/>
    <property type="evidence" value="ECO:0007669"/>
    <property type="project" value="UniProtKB-KW"/>
</dbReference>
<dbReference type="EC" id="6.3.1.14" evidence="2"/>
<dbReference type="CDD" id="cd01994">
    <property type="entry name" value="AANH_PF0828-like"/>
    <property type="match status" value="1"/>
</dbReference>
<evidence type="ECO:0000256" key="1">
    <source>
        <dbReference type="ARBA" id="ARBA00005156"/>
    </source>
</evidence>
<dbReference type="PANTHER" id="PTHR12196">
    <property type="entry name" value="DOMAIN OF UNKNOWN FUNCTION 71 DUF71 -CONTAINING PROTEIN"/>
    <property type="match status" value="1"/>
</dbReference>
<name>A0A1C3L2Z6_PLAMA</name>
<dbReference type="InterPro" id="IPR002761">
    <property type="entry name" value="Diphthami_syn_dom"/>
</dbReference>
<dbReference type="Pfam" id="PF01902">
    <property type="entry name" value="Diphthami_syn_2"/>
    <property type="match status" value="1"/>
</dbReference>
<keyword evidence="4 11" id="KW-0436">Ligase</keyword>
<dbReference type="Gene3D" id="3.40.50.620">
    <property type="entry name" value="HUPs"/>
    <property type="match status" value="1"/>
</dbReference>
<evidence type="ECO:0000256" key="7">
    <source>
        <dbReference type="ARBA" id="ARBA00029814"/>
    </source>
</evidence>
<evidence type="ECO:0000259" key="10">
    <source>
        <dbReference type="Pfam" id="PF01902"/>
    </source>
</evidence>
<evidence type="ECO:0000256" key="6">
    <source>
        <dbReference type="ARBA" id="ARBA00022840"/>
    </source>
</evidence>
<dbReference type="SUPFAM" id="SSF52402">
    <property type="entry name" value="Adenine nucleotide alpha hydrolases-like"/>
    <property type="match status" value="1"/>
</dbReference>